<gene>
    <name evidence="2" type="ORF">G4177_10075</name>
</gene>
<dbReference type="RefSeq" id="WP_193347901.1">
    <property type="nucleotide sequence ID" value="NZ_CBCSIP010000024.1"/>
</dbReference>
<reference evidence="2 3" key="1">
    <citation type="submission" date="2020-02" db="EMBL/GenBank/DDBJ databases">
        <authorList>
            <person name="Babadi Z.K."/>
            <person name="Risdian C."/>
            <person name="Ebrahimipour G.H."/>
            <person name="Wink J."/>
        </authorList>
    </citation>
    <scope>NUCLEOTIDE SEQUENCE [LARGE SCALE GENOMIC DNA]</scope>
    <source>
        <strain evidence="2 3">ZKHCc1 1396</strain>
    </source>
</reference>
<protein>
    <submittedName>
        <fullName evidence="2">Uncharacterized protein</fullName>
    </submittedName>
</protein>
<accession>A0ABR9PKY1</accession>
<feature type="compositionally biased region" description="Polar residues" evidence="1">
    <location>
        <begin position="1"/>
        <end position="11"/>
    </location>
</feature>
<keyword evidence="3" id="KW-1185">Reference proteome</keyword>
<sequence>MKMLLASNNRPAINGTAPQPPPGNPNAVKRISEEEIRQLPNRALQDFARRATHPLRKPWRHRLRVPLRHRVGDGGRAFKGGQGGAQGSPVLTIRVCFKALAS</sequence>
<comment type="caution">
    <text evidence="2">The sequence shown here is derived from an EMBL/GenBank/DDBJ whole genome shotgun (WGS) entry which is preliminary data.</text>
</comment>
<feature type="region of interest" description="Disordered" evidence="1">
    <location>
        <begin position="1"/>
        <end position="28"/>
    </location>
</feature>
<dbReference type="Proteomes" id="UP001516472">
    <property type="component" value="Unassembled WGS sequence"/>
</dbReference>
<dbReference type="EMBL" id="JAAIYO010000002">
    <property type="protein sequence ID" value="MBE4748510.1"/>
    <property type="molecule type" value="Genomic_DNA"/>
</dbReference>
<proteinExistence type="predicted"/>
<name>A0ABR9PKY1_9BACT</name>
<evidence type="ECO:0000256" key="1">
    <source>
        <dbReference type="SAM" id="MobiDB-lite"/>
    </source>
</evidence>
<evidence type="ECO:0000313" key="3">
    <source>
        <dbReference type="Proteomes" id="UP001516472"/>
    </source>
</evidence>
<organism evidence="2 3">
    <name type="scientific">Corallococcus soli</name>
    <dbReference type="NCBI Taxonomy" id="2710757"/>
    <lineage>
        <taxon>Bacteria</taxon>
        <taxon>Pseudomonadati</taxon>
        <taxon>Myxococcota</taxon>
        <taxon>Myxococcia</taxon>
        <taxon>Myxococcales</taxon>
        <taxon>Cystobacterineae</taxon>
        <taxon>Myxococcaceae</taxon>
        <taxon>Corallococcus</taxon>
    </lineage>
</organism>
<evidence type="ECO:0000313" key="2">
    <source>
        <dbReference type="EMBL" id="MBE4748510.1"/>
    </source>
</evidence>